<evidence type="ECO:0000256" key="1">
    <source>
        <dbReference type="SAM" id="Phobius"/>
    </source>
</evidence>
<protein>
    <submittedName>
        <fullName evidence="3">ABC-2 type transport system permease protein</fullName>
    </submittedName>
    <submittedName>
        <fullName evidence="2">DUF3526 domain-containing protein</fullName>
    </submittedName>
</protein>
<dbReference type="InterPro" id="IPR021913">
    <property type="entry name" value="DUF3526"/>
</dbReference>
<evidence type="ECO:0000313" key="2">
    <source>
        <dbReference type="EMBL" id="QGZ42236.1"/>
    </source>
</evidence>
<dbReference type="Proteomes" id="UP000315112">
    <property type="component" value="Unassembled WGS sequence"/>
</dbReference>
<feature type="transmembrane region" description="Helical" evidence="1">
    <location>
        <begin position="253"/>
        <end position="276"/>
    </location>
</feature>
<dbReference type="EMBL" id="VLKW01000008">
    <property type="protein sequence ID" value="TWI44773.1"/>
    <property type="molecule type" value="Genomic_DNA"/>
</dbReference>
<feature type="transmembrane region" description="Helical" evidence="1">
    <location>
        <begin position="217"/>
        <end position="241"/>
    </location>
</feature>
<keyword evidence="1" id="KW-0472">Membrane</keyword>
<dbReference type="EMBL" id="CP046904">
    <property type="protein sequence ID" value="QGZ42236.1"/>
    <property type="molecule type" value="Genomic_DNA"/>
</dbReference>
<evidence type="ECO:0000313" key="3">
    <source>
        <dbReference type="EMBL" id="TWI44773.1"/>
    </source>
</evidence>
<dbReference type="Proteomes" id="UP000437862">
    <property type="component" value="Chromosome"/>
</dbReference>
<feature type="transmembrane region" description="Helical" evidence="1">
    <location>
        <begin position="430"/>
        <end position="452"/>
    </location>
</feature>
<feature type="transmembrane region" description="Helical" evidence="1">
    <location>
        <begin position="190"/>
        <end position="211"/>
    </location>
</feature>
<feature type="transmembrane region" description="Helical" evidence="1">
    <location>
        <begin position="143"/>
        <end position="163"/>
    </location>
</feature>
<accession>A0A562PKC2</accession>
<dbReference type="OrthoDB" id="5565944at2"/>
<reference evidence="3 4" key="1">
    <citation type="journal article" date="2015" name="Stand. Genomic Sci.">
        <title>Genomic Encyclopedia of Bacterial and Archaeal Type Strains, Phase III: the genomes of soil and plant-associated and newly described type strains.</title>
        <authorList>
            <person name="Whitman W.B."/>
            <person name="Woyke T."/>
            <person name="Klenk H.P."/>
            <person name="Zhou Y."/>
            <person name="Lilburn T.G."/>
            <person name="Beck B.J."/>
            <person name="De Vos P."/>
            <person name="Vandamme P."/>
            <person name="Eisen J.A."/>
            <person name="Garrity G."/>
            <person name="Hugenholtz P."/>
            <person name="Kyrpides N.C."/>
        </authorList>
    </citation>
    <scope>NUCLEOTIDE SEQUENCE [LARGE SCALE GENOMIC DNA]</scope>
    <source>
        <strain evidence="3 4">CGMCC 1.10685</strain>
    </source>
</reference>
<dbReference type="AlphaFoldDB" id="A0A562PKC2"/>
<keyword evidence="1" id="KW-1133">Transmembrane helix</keyword>
<reference evidence="3" key="2">
    <citation type="submission" date="2019-07" db="EMBL/GenBank/DDBJ databases">
        <authorList>
            <person name="Whitman W."/>
            <person name="Huntemann M."/>
            <person name="Clum A."/>
            <person name="Pillay M."/>
            <person name="Palaniappan K."/>
            <person name="Varghese N."/>
            <person name="Mikhailova N."/>
            <person name="Stamatis D."/>
            <person name="Reddy T."/>
            <person name="Daum C."/>
            <person name="Shapiro N."/>
            <person name="Ivanova N."/>
            <person name="Kyrpides N."/>
            <person name="Woyke T."/>
        </authorList>
    </citation>
    <scope>NUCLEOTIDE SEQUENCE</scope>
    <source>
        <strain evidence="3">CGMCC 1.10685</strain>
    </source>
</reference>
<evidence type="ECO:0000313" key="5">
    <source>
        <dbReference type="Proteomes" id="UP000437862"/>
    </source>
</evidence>
<gene>
    <name evidence="2" type="ORF">GO485_26475</name>
    <name evidence="3" type="ORF">IP92_03943</name>
</gene>
<keyword evidence="1" id="KW-0812">Transmembrane</keyword>
<reference evidence="2 5" key="3">
    <citation type="submission" date="2019-12" db="EMBL/GenBank/DDBJ databases">
        <title>Draft Genome Sequences of Six Type Strains of the Genus Massilia.</title>
        <authorList>
            <person name="Miess H."/>
            <person name="Frediansyah A."/>
            <person name="Goeker M."/>
            <person name="Gross H."/>
        </authorList>
    </citation>
    <scope>NUCLEOTIDE SEQUENCE [LARGE SCALE GENOMIC DNA]</scope>
    <source>
        <strain evidence="2 5">DSM 26639</strain>
    </source>
</reference>
<keyword evidence="5" id="KW-1185">Reference proteome</keyword>
<evidence type="ECO:0000313" key="4">
    <source>
        <dbReference type="Proteomes" id="UP000315112"/>
    </source>
</evidence>
<dbReference type="Pfam" id="PF12040">
    <property type="entry name" value="DUF3526"/>
    <property type="match status" value="1"/>
</dbReference>
<name>A0A562PKC2_9BURK</name>
<organism evidence="3 4">
    <name type="scientific">Pseudoduganella flava</name>
    <dbReference type="NCBI Taxonomy" id="871742"/>
    <lineage>
        <taxon>Bacteria</taxon>
        <taxon>Pseudomonadati</taxon>
        <taxon>Pseudomonadota</taxon>
        <taxon>Betaproteobacteria</taxon>
        <taxon>Burkholderiales</taxon>
        <taxon>Oxalobacteraceae</taxon>
        <taxon>Telluria group</taxon>
        <taxon>Pseudoduganella</taxon>
    </lineage>
</organism>
<dbReference type="RefSeq" id="WP_145878225.1">
    <property type="nucleotide sequence ID" value="NZ_CP046904.1"/>
</dbReference>
<sequence length="461" mass="48577">MKRLLLAEWRRLLGNPVNRILLGVAALLLGAAAALSGLEAARYRAVAAGAVADWERGVAEAALALPATAPPPSPGQAKDAFEFARRMAPPAQRQPGGGLVLAAGSFAQRTPAIQVSVEPRHVDGRRSDPIANPLLRSLGMPDFGAVTALLLPLLVIALSYGMVHEARELGIWRVVCAQARQPWRVAAAALLVRLTAAWSVAALASTLAFALDPGATWQAWAAWLLALAAAALAWTALAGLVNHLRMPPAAAAGVLLAAWIAGMFVAPAALGALAAARHPAPMPHTVILRTRAAQDTAEQQEAALLARWFDAHPDQRSAITAHTWPVSFMPRFVAQDAAVAPLLRRVADARAAQADMVAAVAWLSPSLALTVAAERLADADAAHHAAFLRDVDRYEQRWRDWATPPIMGYRGLVRADVDSLPRFVPGPAGAGFPAAPILGTLAAAAALLACWWRLRHGAARP</sequence>
<proteinExistence type="predicted"/>